<comment type="caution">
    <text evidence="2">The sequence shown here is derived from an EMBL/GenBank/DDBJ whole genome shotgun (WGS) entry which is preliminary data.</text>
</comment>
<keyword evidence="1" id="KW-0812">Transmembrane</keyword>
<feature type="transmembrane region" description="Helical" evidence="1">
    <location>
        <begin position="110"/>
        <end position="130"/>
    </location>
</feature>
<feature type="transmembrane region" description="Helical" evidence="1">
    <location>
        <begin position="36"/>
        <end position="59"/>
    </location>
</feature>
<dbReference type="Proteomes" id="UP000023561">
    <property type="component" value="Unassembled WGS sequence"/>
</dbReference>
<dbReference type="AlphaFoldDB" id="A0A023DKC5"/>
<feature type="transmembrane region" description="Helical" evidence="1">
    <location>
        <begin position="12"/>
        <end position="30"/>
    </location>
</feature>
<dbReference type="EMBL" id="BAWO01000093">
    <property type="protein sequence ID" value="GAJ41729.1"/>
    <property type="molecule type" value="Genomic_DNA"/>
</dbReference>
<reference evidence="2 3" key="1">
    <citation type="submission" date="2014-04" db="EMBL/GenBank/DDBJ databases">
        <title>Whole genome shotgun sequence of Geobacillus caldoxylosilyticus NBRC 107762.</title>
        <authorList>
            <person name="Hosoyama A."/>
            <person name="Hosoyama Y."/>
            <person name="Katano-Makiyama Y."/>
            <person name="Tsuchikane K."/>
            <person name="Ohji S."/>
            <person name="Ichikawa N."/>
            <person name="Yamazoe A."/>
            <person name="Fujita N."/>
        </authorList>
    </citation>
    <scope>NUCLEOTIDE SEQUENCE [LARGE SCALE GENOMIC DNA]</scope>
    <source>
        <strain evidence="2 3">NBRC 107762</strain>
    </source>
</reference>
<sequence length="148" mass="17599">MERILPKKRERRIFYTYNFVLMTFLILIAAKLCLDYFPYGFWLYAIIAYMTMFGGAVIYKRMYIPTYEIIVIQDGKEKIPVIFTYAMLTAVMIVCIVGGILIFFHQRNVFSSVFIPFFFFMGAFIWELTLSQMIDILNEKEIKISIKR</sequence>
<evidence type="ECO:0000256" key="1">
    <source>
        <dbReference type="SAM" id="Phobius"/>
    </source>
</evidence>
<feature type="transmembrane region" description="Helical" evidence="1">
    <location>
        <begin position="79"/>
        <end position="104"/>
    </location>
</feature>
<keyword evidence="1" id="KW-0472">Membrane</keyword>
<organism evidence="2 3">
    <name type="scientific">Parageobacillus caldoxylosilyticus NBRC 107762</name>
    <dbReference type="NCBI Taxonomy" id="1220594"/>
    <lineage>
        <taxon>Bacteria</taxon>
        <taxon>Bacillati</taxon>
        <taxon>Bacillota</taxon>
        <taxon>Bacilli</taxon>
        <taxon>Bacillales</taxon>
        <taxon>Anoxybacillaceae</taxon>
        <taxon>Saccharococcus</taxon>
    </lineage>
</organism>
<name>A0A023DKC5_9BACL</name>
<protein>
    <submittedName>
        <fullName evidence="2">Uncharacterized protein</fullName>
    </submittedName>
</protein>
<dbReference type="RefSeq" id="WP_042412194.1">
    <property type="nucleotide sequence ID" value="NZ_BAWO01000093.1"/>
</dbReference>
<evidence type="ECO:0000313" key="3">
    <source>
        <dbReference type="Proteomes" id="UP000023561"/>
    </source>
</evidence>
<accession>A0A023DKC5</accession>
<evidence type="ECO:0000313" key="2">
    <source>
        <dbReference type="EMBL" id="GAJ41729.1"/>
    </source>
</evidence>
<gene>
    <name evidence="2" type="ORF">GCA01S_093_00020</name>
</gene>
<dbReference type="OrthoDB" id="2972730at2"/>
<keyword evidence="1" id="KW-1133">Transmembrane helix</keyword>
<keyword evidence="3" id="KW-1185">Reference proteome</keyword>
<proteinExistence type="predicted"/>